<dbReference type="PANTHER" id="PTHR36479">
    <property type="entry name" value="ULP_PROTEASE DOMAIN-CONTAINING PROTEIN"/>
    <property type="match status" value="1"/>
</dbReference>
<protein>
    <recommendedName>
        <fullName evidence="5">Ubiquitin-like protease family profile domain-containing protein</fullName>
    </recommendedName>
</protein>
<organism evidence="6 7">
    <name type="scientific">Miscanthus lutarioriparius</name>
    <dbReference type="NCBI Taxonomy" id="422564"/>
    <lineage>
        <taxon>Eukaryota</taxon>
        <taxon>Viridiplantae</taxon>
        <taxon>Streptophyta</taxon>
        <taxon>Embryophyta</taxon>
        <taxon>Tracheophyta</taxon>
        <taxon>Spermatophyta</taxon>
        <taxon>Magnoliopsida</taxon>
        <taxon>Liliopsida</taxon>
        <taxon>Poales</taxon>
        <taxon>Poaceae</taxon>
        <taxon>PACMAD clade</taxon>
        <taxon>Panicoideae</taxon>
        <taxon>Andropogonodae</taxon>
        <taxon>Andropogoneae</taxon>
        <taxon>Saccharinae</taxon>
        <taxon>Miscanthus</taxon>
    </lineage>
</organism>
<dbReference type="SUPFAM" id="SSF54001">
    <property type="entry name" value="Cysteine proteinases"/>
    <property type="match status" value="1"/>
</dbReference>
<feature type="compositionally biased region" description="Polar residues" evidence="4">
    <location>
        <begin position="388"/>
        <end position="400"/>
    </location>
</feature>
<dbReference type="GO" id="GO:0006508">
    <property type="term" value="P:proteolysis"/>
    <property type="evidence" value="ECO:0007669"/>
    <property type="project" value="UniProtKB-KW"/>
</dbReference>
<feature type="region of interest" description="Disordered" evidence="4">
    <location>
        <begin position="242"/>
        <end position="406"/>
    </location>
</feature>
<evidence type="ECO:0000259" key="5">
    <source>
        <dbReference type="PROSITE" id="PS50600"/>
    </source>
</evidence>
<dbReference type="InterPro" id="IPR003653">
    <property type="entry name" value="Peptidase_C48_C"/>
</dbReference>
<comment type="caution">
    <text evidence="6">The sequence shown here is derived from an EMBL/GenBank/DDBJ whole genome shotgun (WGS) entry which is preliminary data.</text>
</comment>
<evidence type="ECO:0000256" key="4">
    <source>
        <dbReference type="SAM" id="MobiDB-lite"/>
    </source>
</evidence>
<keyword evidence="2" id="KW-0645">Protease</keyword>
<evidence type="ECO:0000313" key="6">
    <source>
        <dbReference type="EMBL" id="CAD6220545.1"/>
    </source>
</evidence>
<keyword evidence="7" id="KW-1185">Reference proteome</keyword>
<evidence type="ECO:0000256" key="1">
    <source>
        <dbReference type="ARBA" id="ARBA00005234"/>
    </source>
</evidence>
<feature type="compositionally biased region" description="Low complexity" evidence="4">
    <location>
        <begin position="433"/>
        <end position="444"/>
    </location>
</feature>
<dbReference type="PROSITE" id="PS50600">
    <property type="entry name" value="ULP_PROTEASE"/>
    <property type="match status" value="1"/>
</dbReference>
<keyword evidence="3" id="KW-0378">Hydrolase</keyword>
<accession>A0A811N885</accession>
<comment type="similarity">
    <text evidence="1">Belongs to the peptidase C48 family.</text>
</comment>
<gene>
    <name evidence="6" type="ORF">NCGR_LOCUS14010</name>
</gene>
<evidence type="ECO:0000256" key="2">
    <source>
        <dbReference type="ARBA" id="ARBA00022670"/>
    </source>
</evidence>
<feature type="compositionally biased region" description="Basic and acidic residues" evidence="4">
    <location>
        <begin position="375"/>
        <end position="386"/>
    </location>
</feature>
<sequence length="760" mass="85307">MGRGQQSQPDASSSSTVPKKKRIRTIGFGGLLKIASKTLPVGFADWLMAECYDADSSELVFLGRGRILVNADSVCRAFGLPNNGDEVKYELDVGPINFINGEYGIDEGTTPTVESILERLKENKISNDDFLRSWLMIAISTFLCPPTGLAISPSLKTQQPKWAKEDLLRDILYVDSLLVDNVQIPSTMPIVAAWSRKLLDQVIKLDTNCDGSFGKLKLKGSNYSTPQPSLFHMDDIRRFVSSKVPSGISDQRMGSSKRPRANHSKGEPSSTQRHNRPKRSKLEQVVPSCAQRQTRAMSRRGHVAEDESLREESEEDLLSDENGDGDTDQDEEDEDSDLDHETAFDDDGNENLSPVLEEEDEGIEKQDEDDTASLEEPKLDATRVDKQCNMQPPVDSSTHVEAQVDDSEDLVPLKVRLERLQALKVKDKKKDTTSSSEPQQLEIIPPEPTIKPKSNAQRMKEKLRLPPSDSQGGPSNYVGATSTAPSEVQTTSTTAGSQFSLSNILEEKLAKLENDALIEFEKKMVKPAVVFQASDLVVIISFWSFYVMLDHLALSVKPGGKLMSPVAEIAIYTIDDTSRKTVKCVLLLRVLEGNLTTTQVSRVFWLPDNHLDHRQMVRIPVLQSLGDGKSATKVGHYFLLVLNLRNQRFEVLDSMRTLEDEVVFKCCNTLIGAIKELWTKHGYEAKKPICNYELVDIGVPIQSNNHDCGFHMLMHAEHWDGRSMQYFKESDIPNIRKLLLYKWLTHKDNVVQNWKDRLHL</sequence>
<feature type="domain" description="Ubiquitin-like protease family profile" evidence="5">
    <location>
        <begin position="538"/>
        <end position="719"/>
    </location>
</feature>
<dbReference type="InterPro" id="IPR038765">
    <property type="entry name" value="Papain-like_cys_pep_sf"/>
</dbReference>
<reference evidence="6" key="1">
    <citation type="submission" date="2020-10" db="EMBL/GenBank/DDBJ databases">
        <authorList>
            <person name="Han B."/>
            <person name="Lu T."/>
            <person name="Zhao Q."/>
            <person name="Huang X."/>
            <person name="Zhao Y."/>
        </authorList>
    </citation>
    <scope>NUCLEOTIDE SEQUENCE</scope>
</reference>
<dbReference type="Pfam" id="PF02902">
    <property type="entry name" value="Peptidase_C48"/>
    <property type="match status" value="1"/>
</dbReference>
<dbReference type="GO" id="GO:0008234">
    <property type="term" value="F:cysteine-type peptidase activity"/>
    <property type="evidence" value="ECO:0007669"/>
    <property type="project" value="InterPro"/>
</dbReference>
<evidence type="ECO:0000256" key="3">
    <source>
        <dbReference type="ARBA" id="ARBA00022801"/>
    </source>
</evidence>
<proteinExistence type="inferred from homology"/>
<dbReference type="Proteomes" id="UP000604825">
    <property type="component" value="Unassembled WGS sequence"/>
</dbReference>
<evidence type="ECO:0000313" key="7">
    <source>
        <dbReference type="Proteomes" id="UP000604825"/>
    </source>
</evidence>
<feature type="region of interest" description="Disordered" evidence="4">
    <location>
        <begin position="425"/>
        <end position="493"/>
    </location>
</feature>
<name>A0A811N885_9POAL</name>
<dbReference type="OrthoDB" id="669288at2759"/>
<feature type="compositionally biased region" description="Acidic residues" evidence="4">
    <location>
        <begin position="312"/>
        <end position="349"/>
    </location>
</feature>
<dbReference type="EMBL" id="CAJGYO010000003">
    <property type="protein sequence ID" value="CAD6220545.1"/>
    <property type="molecule type" value="Genomic_DNA"/>
</dbReference>
<dbReference type="PANTHER" id="PTHR36479:SF10">
    <property type="entry name" value="UBIQUITIN-LIKE PROTEASE FAMILY PROFILE DOMAIN-CONTAINING PROTEIN"/>
    <property type="match status" value="1"/>
</dbReference>
<dbReference type="AlphaFoldDB" id="A0A811N885"/>
<dbReference type="Gene3D" id="3.40.395.10">
    <property type="entry name" value="Adenoviral Proteinase, Chain A"/>
    <property type="match status" value="1"/>
</dbReference>
<feature type="compositionally biased region" description="Acidic residues" evidence="4">
    <location>
        <begin position="356"/>
        <end position="373"/>
    </location>
</feature>
<feature type="compositionally biased region" description="Polar residues" evidence="4">
    <location>
        <begin position="468"/>
        <end position="493"/>
    </location>
</feature>
<feature type="compositionally biased region" description="Basic and acidic residues" evidence="4">
    <location>
        <begin position="302"/>
        <end position="311"/>
    </location>
</feature>